<dbReference type="GO" id="GO:0016020">
    <property type="term" value="C:membrane"/>
    <property type="evidence" value="ECO:0007669"/>
    <property type="project" value="UniProtKB-SubCell"/>
</dbReference>
<evidence type="ECO:0000259" key="10">
    <source>
        <dbReference type="Pfam" id="PF02434"/>
    </source>
</evidence>
<evidence type="ECO:0000256" key="7">
    <source>
        <dbReference type="ARBA" id="ARBA00022989"/>
    </source>
</evidence>
<keyword evidence="4" id="KW-0808">Transferase</keyword>
<keyword evidence="12" id="KW-1185">Reference proteome</keyword>
<dbReference type="Proteomes" id="UP001168821">
    <property type="component" value="Unassembled WGS sequence"/>
</dbReference>
<dbReference type="InterPro" id="IPR029044">
    <property type="entry name" value="Nucleotide-diphossugar_trans"/>
</dbReference>
<comment type="subcellular location">
    <subcellularLocation>
        <location evidence="9">Endomembrane system</location>
        <topology evidence="9">Single-pass membrane protein</topology>
    </subcellularLocation>
    <subcellularLocation>
        <location evidence="1">Membrane</location>
        <topology evidence="1">Single-pass type II membrane protein</topology>
    </subcellularLocation>
</comment>
<protein>
    <recommendedName>
        <fullName evidence="10">Fringe-like glycosyltransferase domain-containing protein</fullName>
    </recommendedName>
</protein>
<dbReference type="SUPFAM" id="SSF53448">
    <property type="entry name" value="Nucleotide-diphospho-sugar transferases"/>
    <property type="match status" value="1"/>
</dbReference>
<evidence type="ECO:0000256" key="2">
    <source>
        <dbReference type="ARBA" id="ARBA00008661"/>
    </source>
</evidence>
<keyword evidence="8" id="KW-0472">Membrane</keyword>
<evidence type="ECO:0000256" key="1">
    <source>
        <dbReference type="ARBA" id="ARBA00004606"/>
    </source>
</evidence>
<dbReference type="GO" id="GO:0016757">
    <property type="term" value="F:glycosyltransferase activity"/>
    <property type="evidence" value="ECO:0007669"/>
    <property type="project" value="UniProtKB-KW"/>
</dbReference>
<comment type="similarity">
    <text evidence="2">Belongs to the glycosyltransferase 31 family.</text>
</comment>
<dbReference type="AlphaFoldDB" id="A0AA38HS27"/>
<feature type="domain" description="Fringe-like glycosyltransferase" evidence="10">
    <location>
        <begin position="234"/>
        <end position="450"/>
    </location>
</feature>
<sequence length="466" mass="52579">METVVIFLLFFGTVWGLGIKDVVIIILSQPNEHHLKLAENLKNDIEQQAEALQQGKPIVHLSHRDFPHVGHWTVLPLVEKLHDLHGENSSWVFFVEDRTRVNLGVLSEVLNEYDPSKVQCIDCAVWLGHALHDNEATIIHHFAFYEDPQKFKFPNLGSGIAISTNLLQRLAERLRHPATPHSDFEIDSSHELALFIWDKGKGEVLTNDNAFCIQQDNNNCASYPLTFQPCGALVEKDSIYFAVKTCEKYHKERVPVVKKTWAQYASNVEFFSDEADVSIPTINLGIPNTEQGHCAKTIAILHHIHDKLKHHPRVQWVVVADDDTILGVSRIQQLLTCYNATKLVALGERYGYNVHSARGYNYITGGGGMVFSRALLKQLTRPGVCECPSISAPDDMFLGLCIASLGVSVTHSPLFHQARPIDYPPQYLLTKDAVSFHKHWMIDPIGVYDKWFAEEDMKGADVHVEL</sequence>
<dbReference type="PANTHER" id="PTHR10811">
    <property type="entry name" value="FRINGE-RELATED"/>
    <property type="match status" value="1"/>
</dbReference>
<reference evidence="11" key="1">
    <citation type="journal article" date="2023" name="G3 (Bethesda)">
        <title>Whole genome assemblies of Zophobas morio and Tenebrio molitor.</title>
        <authorList>
            <person name="Kaur S."/>
            <person name="Stinson S.A."/>
            <person name="diCenzo G.C."/>
        </authorList>
    </citation>
    <scope>NUCLEOTIDE SEQUENCE</scope>
    <source>
        <strain evidence="11">QUZm001</strain>
    </source>
</reference>
<evidence type="ECO:0000256" key="4">
    <source>
        <dbReference type="ARBA" id="ARBA00022679"/>
    </source>
</evidence>
<dbReference type="GO" id="GO:0012505">
    <property type="term" value="C:endomembrane system"/>
    <property type="evidence" value="ECO:0007669"/>
    <property type="project" value="UniProtKB-SubCell"/>
</dbReference>
<evidence type="ECO:0000313" key="11">
    <source>
        <dbReference type="EMBL" id="KAJ3643008.1"/>
    </source>
</evidence>
<gene>
    <name evidence="11" type="ORF">Zmor_025749</name>
</gene>
<dbReference type="FunFam" id="3.90.550.50:FF:000070">
    <property type="entry name" value="Beta-1,3-glucosyltransferase-like Protein"/>
    <property type="match status" value="1"/>
</dbReference>
<keyword evidence="3" id="KW-0328">Glycosyltransferase</keyword>
<evidence type="ECO:0000313" key="12">
    <source>
        <dbReference type="Proteomes" id="UP001168821"/>
    </source>
</evidence>
<feature type="domain" description="Fringe-like glycosyltransferase" evidence="10">
    <location>
        <begin position="87"/>
        <end position="172"/>
    </location>
</feature>
<evidence type="ECO:0000256" key="6">
    <source>
        <dbReference type="ARBA" id="ARBA00022968"/>
    </source>
</evidence>
<evidence type="ECO:0000256" key="9">
    <source>
        <dbReference type="ARBA" id="ARBA00037847"/>
    </source>
</evidence>
<keyword evidence="5" id="KW-0812">Transmembrane</keyword>
<dbReference type="InterPro" id="IPR003378">
    <property type="entry name" value="Fringe-like_glycosylTrfase"/>
</dbReference>
<evidence type="ECO:0000256" key="5">
    <source>
        <dbReference type="ARBA" id="ARBA00022692"/>
    </source>
</evidence>
<organism evidence="11 12">
    <name type="scientific">Zophobas morio</name>
    <dbReference type="NCBI Taxonomy" id="2755281"/>
    <lineage>
        <taxon>Eukaryota</taxon>
        <taxon>Metazoa</taxon>
        <taxon>Ecdysozoa</taxon>
        <taxon>Arthropoda</taxon>
        <taxon>Hexapoda</taxon>
        <taxon>Insecta</taxon>
        <taxon>Pterygota</taxon>
        <taxon>Neoptera</taxon>
        <taxon>Endopterygota</taxon>
        <taxon>Coleoptera</taxon>
        <taxon>Polyphaga</taxon>
        <taxon>Cucujiformia</taxon>
        <taxon>Tenebrionidae</taxon>
        <taxon>Zophobas</taxon>
    </lineage>
</organism>
<proteinExistence type="inferred from homology"/>
<accession>A0AA38HS27</accession>
<evidence type="ECO:0000256" key="8">
    <source>
        <dbReference type="ARBA" id="ARBA00023136"/>
    </source>
</evidence>
<dbReference type="EMBL" id="JALNTZ010000008">
    <property type="protein sequence ID" value="KAJ3643008.1"/>
    <property type="molecule type" value="Genomic_DNA"/>
</dbReference>
<comment type="caution">
    <text evidence="11">The sequence shown here is derived from an EMBL/GenBank/DDBJ whole genome shotgun (WGS) entry which is preliminary data.</text>
</comment>
<dbReference type="Gene3D" id="3.90.550.50">
    <property type="match status" value="2"/>
</dbReference>
<evidence type="ECO:0000256" key="3">
    <source>
        <dbReference type="ARBA" id="ARBA00022676"/>
    </source>
</evidence>
<dbReference type="FunFam" id="3.90.550.50:FF:000008">
    <property type="entry name" value="Beta-1,3-glucosyltransferase"/>
    <property type="match status" value="1"/>
</dbReference>
<name>A0AA38HS27_9CUCU</name>
<keyword evidence="7" id="KW-1133">Transmembrane helix</keyword>
<keyword evidence="6" id="KW-0735">Signal-anchor</keyword>
<dbReference type="Pfam" id="PF02434">
    <property type="entry name" value="Fringe"/>
    <property type="match status" value="2"/>
</dbReference>